<dbReference type="OrthoDB" id="16615at10239"/>
<sequence length="119" mass="14184">MKSFIDQIKVADIVTFVIGVVTFLKAVEYLAKDFYDKIGNSIMENTEPINRRLDEIESNINKIDKEQCKSFLTQYLNVDRDLKETEKQRIYEVYQHYRELGGNSYIKEEFERMRDEGKL</sequence>
<gene>
    <name evidence="1" type="ORF">LDB3_019</name>
</gene>
<reference evidence="1 2" key="1">
    <citation type="journal article" date="2014" name="Appl. Environ. Microbiol.">
        <title>Molecular Characterization of Three Lactobacillus delbrueckii subsp. bulgaricus Phages.</title>
        <authorList>
            <person name="Casey E."/>
            <person name="Mahony J."/>
            <person name="O'Connell-Motherway M."/>
            <person name="Bottacini F."/>
            <person name="Cornelissen A."/>
            <person name="Neve H."/>
            <person name="Heller K.J."/>
            <person name="Noben J.P."/>
            <person name="Dal Bello F."/>
            <person name="van Sinderen D."/>
        </authorList>
    </citation>
    <scope>NUCLEOTIDE SEQUENCE [LARGE SCALE GENOMIC DNA]</scope>
</reference>
<evidence type="ECO:0000313" key="2">
    <source>
        <dbReference type="Proteomes" id="UP000028563"/>
    </source>
</evidence>
<dbReference type="KEGG" id="vg:22110015"/>
<dbReference type="GeneID" id="22110015"/>
<dbReference type="Proteomes" id="UP000028563">
    <property type="component" value="Segment"/>
</dbReference>
<dbReference type="EMBL" id="KJ564038">
    <property type="protein sequence ID" value="AIF54444.1"/>
    <property type="molecule type" value="Genomic_DNA"/>
</dbReference>
<accession>A0A075KJK7</accession>
<keyword evidence="2" id="KW-1185">Reference proteome</keyword>
<name>A0A075KJK7_9CAUD</name>
<proteinExistence type="predicted"/>
<dbReference type="RefSeq" id="YP_009098728.1">
    <property type="nucleotide sequence ID" value="NC_025421.1"/>
</dbReference>
<evidence type="ECO:0000313" key="1">
    <source>
        <dbReference type="EMBL" id="AIF54444.1"/>
    </source>
</evidence>
<protein>
    <submittedName>
        <fullName evidence="1">Uncharacterized protein</fullName>
    </submittedName>
</protein>
<organism evidence="1 2">
    <name type="scientific">Lactobacillus phage Ld3</name>
    <dbReference type="NCBI Taxonomy" id="1500735"/>
    <lineage>
        <taxon>Viruses</taxon>
        <taxon>Duplodnaviria</taxon>
        <taxon>Heunggongvirae</taxon>
        <taxon>Uroviricota</taxon>
        <taxon>Caudoviricetes</taxon>
        <taxon>Cequinquevirus</taxon>
        <taxon>Cequinquevirus Ld3</taxon>
    </lineage>
</organism>